<accession>K1T1G3</accession>
<keyword evidence="3" id="KW-0949">S-adenosyl-L-methionine</keyword>
<dbReference type="GO" id="GO:0032259">
    <property type="term" value="P:methylation"/>
    <property type="evidence" value="ECO:0007669"/>
    <property type="project" value="UniProtKB-KW"/>
</dbReference>
<dbReference type="PROSITE" id="PS50123">
    <property type="entry name" value="CHER"/>
    <property type="match status" value="1"/>
</dbReference>
<dbReference type="PANTHER" id="PTHR24422">
    <property type="entry name" value="CHEMOTAXIS PROTEIN METHYLTRANSFERASE"/>
    <property type="match status" value="1"/>
</dbReference>
<name>K1T1G3_9ZZZZ</name>
<proteinExistence type="predicted"/>
<comment type="caution">
    <text evidence="5">The sequence shown here is derived from an EMBL/GenBank/DDBJ whole genome shotgun (WGS) entry which is preliminary data.</text>
</comment>
<dbReference type="EMBL" id="AJWZ01005036">
    <property type="protein sequence ID" value="EKC63698.1"/>
    <property type="molecule type" value="Genomic_DNA"/>
</dbReference>
<evidence type="ECO:0000259" key="4">
    <source>
        <dbReference type="PROSITE" id="PS50123"/>
    </source>
</evidence>
<dbReference type="InterPro" id="IPR000780">
    <property type="entry name" value="CheR_MeTrfase"/>
</dbReference>
<organism evidence="5">
    <name type="scientific">human gut metagenome</name>
    <dbReference type="NCBI Taxonomy" id="408170"/>
    <lineage>
        <taxon>unclassified sequences</taxon>
        <taxon>metagenomes</taxon>
        <taxon>organismal metagenomes</taxon>
    </lineage>
</organism>
<dbReference type="Gene3D" id="3.40.50.150">
    <property type="entry name" value="Vaccinia Virus protein VP39"/>
    <property type="match status" value="1"/>
</dbReference>
<dbReference type="GO" id="GO:0008983">
    <property type="term" value="F:protein-glutamate O-methyltransferase activity"/>
    <property type="evidence" value="ECO:0007669"/>
    <property type="project" value="UniProtKB-EC"/>
</dbReference>
<evidence type="ECO:0000313" key="5">
    <source>
        <dbReference type="EMBL" id="EKC63698.1"/>
    </source>
</evidence>
<reference evidence="5" key="1">
    <citation type="journal article" date="2013" name="Environ. Microbiol.">
        <title>Microbiota from the distal guts of lean and obese adolescents exhibit partial functional redundancy besides clear differences in community structure.</title>
        <authorList>
            <person name="Ferrer M."/>
            <person name="Ruiz A."/>
            <person name="Lanza F."/>
            <person name="Haange S.B."/>
            <person name="Oberbach A."/>
            <person name="Till H."/>
            <person name="Bargiela R."/>
            <person name="Campoy C."/>
            <person name="Segura M.T."/>
            <person name="Richter M."/>
            <person name="von Bergen M."/>
            <person name="Seifert J."/>
            <person name="Suarez A."/>
        </authorList>
    </citation>
    <scope>NUCLEOTIDE SEQUENCE</scope>
</reference>
<dbReference type="InterPro" id="IPR050903">
    <property type="entry name" value="Bact_Chemotaxis_MeTrfase"/>
</dbReference>
<dbReference type="PANTHER" id="PTHR24422:SF19">
    <property type="entry name" value="CHEMOTAXIS PROTEIN METHYLTRANSFERASE"/>
    <property type="match status" value="1"/>
</dbReference>
<dbReference type="SUPFAM" id="SSF53335">
    <property type="entry name" value="S-adenosyl-L-methionine-dependent methyltransferases"/>
    <property type="match status" value="1"/>
</dbReference>
<dbReference type="InterPro" id="IPR022642">
    <property type="entry name" value="CheR_C"/>
</dbReference>
<dbReference type="CDD" id="cd02440">
    <property type="entry name" value="AdoMet_MTases"/>
    <property type="match status" value="1"/>
</dbReference>
<feature type="domain" description="CheR-type methyltransferase" evidence="4">
    <location>
        <begin position="1"/>
        <end position="73"/>
    </location>
</feature>
<gene>
    <name evidence="5" type="ORF">OBE_07329</name>
</gene>
<sequence length="73" mass="8720">MEPIPFKKAPFDLIFCRNVMIYFEMETKLALVKRFYDVLRPGGYLFIGHAESIPRDSTDYEYIKPAIYRRPLK</sequence>
<dbReference type="InterPro" id="IPR029063">
    <property type="entry name" value="SAM-dependent_MTases_sf"/>
</dbReference>
<evidence type="ECO:0000256" key="2">
    <source>
        <dbReference type="ARBA" id="ARBA00022679"/>
    </source>
</evidence>
<dbReference type="PRINTS" id="PR00996">
    <property type="entry name" value="CHERMTFRASE"/>
</dbReference>
<dbReference type="AlphaFoldDB" id="K1T1G3"/>
<keyword evidence="1 5" id="KW-0489">Methyltransferase</keyword>
<protein>
    <submittedName>
        <fullName evidence="5">Protein containing MCP methyltransferase, CheR-type domain protein</fullName>
        <ecNumber evidence="5">2.1.1.80</ecNumber>
    </submittedName>
</protein>
<dbReference type="Pfam" id="PF01739">
    <property type="entry name" value="CheR"/>
    <property type="match status" value="1"/>
</dbReference>
<dbReference type="EC" id="2.1.1.80" evidence="5"/>
<evidence type="ECO:0000256" key="1">
    <source>
        <dbReference type="ARBA" id="ARBA00022603"/>
    </source>
</evidence>
<keyword evidence="2 5" id="KW-0808">Transferase</keyword>
<evidence type="ECO:0000256" key="3">
    <source>
        <dbReference type="ARBA" id="ARBA00022691"/>
    </source>
</evidence>